<dbReference type="InterPro" id="IPR014908">
    <property type="entry name" value="Nucleoporin_Nup133/Nup155_N"/>
</dbReference>
<dbReference type="GO" id="GO:0000972">
    <property type="term" value="P:transcription-dependent tethering of RNA polymerase II gene DNA at nuclear periphery"/>
    <property type="evidence" value="ECO:0007669"/>
    <property type="project" value="TreeGrafter"/>
</dbReference>
<dbReference type="GO" id="GO:0036228">
    <property type="term" value="P:protein localization to nuclear inner membrane"/>
    <property type="evidence" value="ECO:0007669"/>
    <property type="project" value="TreeGrafter"/>
</dbReference>
<accession>A0A0C3QND6</accession>
<dbReference type="InterPro" id="IPR042537">
    <property type="entry name" value="Nucleoporin_Nup155_C_2"/>
</dbReference>
<gene>
    <name evidence="7" type="ORF">M407DRAFT_16664</name>
</gene>
<sequence>MATNGGNLWASSNNVFQRQPTQTMVQAPTAPTTLTPTGPNLTALASAKAAIQTHLLKDDASIPDLKTSLIGSAGAGSGAYSYVQNDAWTPFTALKYIPLPPSIFDLSRNHSPHTVMGLLPEIDRAWVTFNETLHLWDYLEGGPSSYDSYHIDGAENIHHVALVPAKPGVFVDSIGHVLVICRSSGVELVGISAPAGPSAPGVLPRRELTMFETDIKIATPMSMTTVVGTPEGRVFLAGGGALFELTYQASDRWFSKKVELLNHSVGSWSQILPLGGSTTDDIIQLSFDNSRRSLYALTQNVRIIYWQVPLDQPKTVIRVNTVVNIADDAAAMCPGGKNLLARQNIAVADIHALEVSESKDIRLIATSTNGVRFYFEKQPYITDQRLRLAYVRLPPTGLPDPFADAPPTGYGARYGDGSAPPPAWTPSEIGFVAYKLGLLAGGAITQGLEGLLLCTAPDLPSLGKFGTDGMQLAQQQPGHLALSQYQPTGAGPLVLQEWACLIPLEGQVCAAVPNPAVPSASMAAGWNENVTQFSGPPLSFLILTNCGLTLLSRKRPVQTLLNLFEEFGRSSDGNPILEFRELYGTTQSLAMALAIAAENSFICPPSSPHSAVAQESFMTNCAYTSTDAVSSVKHVARDFILEFGGRATPADPRYGGSTPRFSMKYEALALYFSRLVRPMWKEKIAKGTSASPSSNISPAVLTSIQGNLERLKSFLASQPQLFLPGTAAYDGRGGFGPADQDAWKAEHVAAMQLQTLLNQTIEAISFVLLLIDYNMPLTVSRMDPSLQLAFFGLTYDDFLTTQNGRDTARNLVNAVINQQIGQQISVDAISQVLQERCGSFCSSDDVMLYKAQEQIRRAKEAAPGPERLNALDQSLKLFEKGTKNMTLQRLQSICKDYQDLQYAWGLVVLPLKCAEDWDSDERGAAYFNAGCPPNDPRADDLKRRNGCYQCIIDSLKGFADASNAAVATGEAAKAAELDAVFQRALTIALRSQDFVFHAYLYDWVVSKDDGSELIEMASPFVEQYLTHQPLTRQKMELLWQFYVQQGRYMDAAKTLALMAESTDFGLKLEERVEYLSRAISNAKSTSMDGSRRHDSDAEFLSDLQDKLDVASVQLELLPRVYRAVPDASKNPQVLDLASRLMTITELYSDYADPLGLDDMKLLILHTSEHNDIPLVTSIWRSILDQDKDHGDSFVIVGARVAELGRRFYPSEIAYPLELLSELLETYTLERKDEAPSAWALRVLVEGGVPHEIVLDYFDHIKDSGVPPYQDPAAIYHVLNDITTFMAEWLDEALRPGSRFAKAAFPAGKVEDLVSRYLSTLRVHGDEGIKRRLLDIQSKVRSRF</sequence>
<dbReference type="FunFam" id="1.25.40.440:FF:000001">
    <property type="entry name" value="Nuclear pore complex subunit"/>
    <property type="match status" value="1"/>
</dbReference>
<dbReference type="PANTHER" id="PTHR10350:SF6">
    <property type="entry name" value="NUCLEAR PORE COMPLEX PROTEIN NUP155"/>
    <property type="match status" value="1"/>
</dbReference>
<dbReference type="InterPro" id="IPR007187">
    <property type="entry name" value="Nucleoporin_Nup133/Nup155_C"/>
</dbReference>
<proteinExistence type="inferred from homology"/>
<evidence type="ECO:0000259" key="5">
    <source>
        <dbReference type="Pfam" id="PF03177"/>
    </source>
</evidence>
<dbReference type="HOGENOM" id="CLU_000429_0_1_1"/>
<reference evidence="7 8" key="1">
    <citation type="submission" date="2014-04" db="EMBL/GenBank/DDBJ databases">
        <authorList>
            <consortium name="DOE Joint Genome Institute"/>
            <person name="Kuo A."/>
            <person name="Girlanda M."/>
            <person name="Perotto S."/>
            <person name="Kohler A."/>
            <person name="Nagy L.G."/>
            <person name="Floudas D."/>
            <person name="Copeland A."/>
            <person name="Barry K.W."/>
            <person name="Cichocki N."/>
            <person name="Veneault-Fourrey C."/>
            <person name="LaButti K."/>
            <person name="Lindquist E.A."/>
            <person name="Lipzen A."/>
            <person name="Lundell T."/>
            <person name="Morin E."/>
            <person name="Murat C."/>
            <person name="Sun H."/>
            <person name="Tunlid A."/>
            <person name="Henrissat B."/>
            <person name="Grigoriev I.V."/>
            <person name="Hibbett D.S."/>
            <person name="Martin F."/>
            <person name="Nordberg H.P."/>
            <person name="Cantor M.N."/>
            <person name="Hua S.X."/>
        </authorList>
    </citation>
    <scope>NUCLEOTIDE SEQUENCE [LARGE SCALE GENOMIC DNA]</scope>
    <source>
        <strain evidence="7 8">MUT 4182</strain>
    </source>
</reference>
<dbReference type="GO" id="GO:0044611">
    <property type="term" value="C:nuclear pore inner ring"/>
    <property type="evidence" value="ECO:0007669"/>
    <property type="project" value="TreeGrafter"/>
</dbReference>
<evidence type="ECO:0008006" key="9">
    <source>
        <dbReference type="Google" id="ProtNLM"/>
    </source>
</evidence>
<evidence type="ECO:0000313" key="7">
    <source>
        <dbReference type="EMBL" id="KIO34705.1"/>
    </source>
</evidence>
<dbReference type="PANTHER" id="PTHR10350">
    <property type="entry name" value="NUCLEAR PORE COMPLEX PROTEIN NUP155"/>
    <property type="match status" value="1"/>
</dbReference>
<dbReference type="GO" id="GO:0006405">
    <property type="term" value="P:RNA export from nucleus"/>
    <property type="evidence" value="ECO:0007669"/>
    <property type="project" value="TreeGrafter"/>
</dbReference>
<protein>
    <recommendedName>
        <fullName evidence="9">Nucleoporin Nup133/Nup155-like N-terminal domain-containing protein</fullName>
    </recommendedName>
</protein>
<reference evidence="8" key="2">
    <citation type="submission" date="2015-01" db="EMBL/GenBank/DDBJ databases">
        <title>Evolutionary Origins and Diversification of the Mycorrhizal Mutualists.</title>
        <authorList>
            <consortium name="DOE Joint Genome Institute"/>
            <consortium name="Mycorrhizal Genomics Consortium"/>
            <person name="Kohler A."/>
            <person name="Kuo A."/>
            <person name="Nagy L.G."/>
            <person name="Floudas D."/>
            <person name="Copeland A."/>
            <person name="Barry K.W."/>
            <person name="Cichocki N."/>
            <person name="Veneault-Fourrey C."/>
            <person name="LaButti K."/>
            <person name="Lindquist E.A."/>
            <person name="Lipzen A."/>
            <person name="Lundell T."/>
            <person name="Morin E."/>
            <person name="Murat C."/>
            <person name="Riley R."/>
            <person name="Ohm R."/>
            <person name="Sun H."/>
            <person name="Tunlid A."/>
            <person name="Henrissat B."/>
            <person name="Grigoriev I.V."/>
            <person name="Hibbett D.S."/>
            <person name="Martin F."/>
        </authorList>
    </citation>
    <scope>NUCLEOTIDE SEQUENCE [LARGE SCALE GENOMIC DNA]</scope>
    <source>
        <strain evidence="8">MUT 4182</strain>
    </source>
</reference>
<feature type="domain" description="Nucleoporin Nup133/Nup155-like N-terminal" evidence="6">
    <location>
        <begin position="88"/>
        <end position="395"/>
    </location>
</feature>
<dbReference type="InterPro" id="IPR042538">
    <property type="entry name" value="Nucleoporin_Nup155_C_3"/>
</dbReference>
<dbReference type="Gene3D" id="1.25.40.440">
    <property type="entry name" value="Nucleoporin, helical domain, central subdomain"/>
    <property type="match status" value="1"/>
</dbReference>
<dbReference type="Proteomes" id="UP000054248">
    <property type="component" value="Unassembled WGS sequence"/>
</dbReference>
<comment type="subcellular location">
    <subcellularLocation>
        <location evidence="1">Nucleus</location>
    </subcellularLocation>
</comment>
<dbReference type="Gene3D" id="1.20.120.1880">
    <property type="entry name" value="Nucleoporin, helical C-terminal domain"/>
    <property type="match status" value="1"/>
</dbReference>
<evidence type="ECO:0000256" key="2">
    <source>
        <dbReference type="ARBA" id="ARBA00007373"/>
    </source>
</evidence>
<dbReference type="OrthoDB" id="338970at2759"/>
<dbReference type="InterPro" id="IPR042533">
    <property type="entry name" value="Nucleoporin_Nup155_C_1"/>
</dbReference>
<name>A0A0C3QND6_9AGAM</name>
<evidence type="ECO:0000313" key="8">
    <source>
        <dbReference type="Proteomes" id="UP000054248"/>
    </source>
</evidence>
<evidence type="ECO:0000256" key="3">
    <source>
        <dbReference type="ARBA" id="ARBA00022448"/>
    </source>
</evidence>
<organism evidence="7 8">
    <name type="scientific">Tulasnella calospora MUT 4182</name>
    <dbReference type="NCBI Taxonomy" id="1051891"/>
    <lineage>
        <taxon>Eukaryota</taxon>
        <taxon>Fungi</taxon>
        <taxon>Dikarya</taxon>
        <taxon>Basidiomycota</taxon>
        <taxon>Agaricomycotina</taxon>
        <taxon>Agaricomycetes</taxon>
        <taxon>Cantharellales</taxon>
        <taxon>Tulasnellaceae</taxon>
        <taxon>Tulasnella</taxon>
    </lineage>
</organism>
<keyword evidence="8" id="KW-1185">Reference proteome</keyword>
<evidence type="ECO:0000256" key="4">
    <source>
        <dbReference type="ARBA" id="ARBA00023242"/>
    </source>
</evidence>
<dbReference type="STRING" id="1051891.A0A0C3QND6"/>
<dbReference type="Pfam" id="PF03177">
    <property type="entry name" value="Nucleoporin_C"/>
    <property type="match status" value="1"/>
</dbReference>
<dbReference type="Gene3D" id="1.25.40.450">
    <property type="entry name" value="Nucleoporin, helical domain, N-terminal subdomain"/>
    <property type="match status" value="1"/>
</dbReference>
<evidence type="ECO:0000259" key="6">
    <source>
        <dbReference type="Pfam" id="PF08801"/>
    </source>
</evidence>
<comment type="similarity">
    <text evidence="2">Belongs to the non-repetitive/WGA-negative nucleoporin family.</text>
</comment>
<keyword evidence="3" id="KW-0813">Transport</keyword>
<dbReference type="Pfam" id="PF08801">
    <property type="entry name" value="Nucleoporin_N"/>
    <property type="match status" value="1"/>
</dbReference>
<keyword evidence="4" id="KW-0539">Nucleus</keyword>
<feature type="domain" description="Nucleoporin Nup133/Nup155-like C-terminal" evidence="5">
    <location>
        <begin position="662"/>
        <end position="1321"/>
    </location>
</feature>
<dbReference type="Gene3D" id="1.20.58.1780">
    <property type="match status" value="1"/>
</dbReference>
<evidence type="ECO:0000256" key="1">
    <source>
        <dbReference type="ARBA" id="ARBA00004123"/>
    </source>
</evidence>
<dbReference type="GO" id="GO:0006606">
    <property type="term" value="P:protein import into nucleus"/>
    <property type="evidence" value="ECO:0007669"/>
    <property type="project" value="TreeGrafter"/>
</dbReference>
<dbReference type="InterPro" id="IPR004870">
    <property type="entry name" value="Nucleoporin_Nup155"/>
</dbReference>
<dbReference type="EMBL" id="KN822942">
    <property type="protein sequence ID" value="KIO34705.1"/>
    <property type="molecule type" value="Genomic_DNA"/>
</dbReference>
<dbReference type="GO" id="GO:0017056">
    <property type="term" value="F:structural constituent of nuclear pore"/>
    <property type="evidence" value="ECO:0007669"/>
    <property type="project" value="InterPro"/>
</dbReference>